<evidence type="ECO:0000256" key="2">
    <source>
        <dbReference type="SAM" id="SignalP"/>
    </source>
</evidence>
<feature type="chain" id="PRO_5042145850" evidence="2">
    <location>
        <begin position="22"/>
        <end position="49"/>
    </location>
</feature>
<dbReference type="EMBL" id="JAJJMB010006318">
    <property type="protein sequence ID" value="KAI3935038.1"/>
    <property type="molecule type" value="Genomic_DNA"/>
</dbReference>
<evidence type="ECO:0000313" key="4">
    <source>
        <dbReference type="Proteomes" id="UP001202328"/>
    </source>
</evidence>
<keyword evidence="4" id="KW-1185">Reference proteome</keyword>
<name>A0AAD4T180_9MAGN</name>
<protein>
    <submittedName>
        <fullName evidence="3">Uncharacterized protein</fullName>
    </submittedName>
</protein>
<reference evidence="3" key="1">
    <citation type="submission" date="2022-04" db="EMBL/GenBank/DDBJ databases">
        <title>A functionally conserved STORR gene fusion in Papaver species that diverged 16.8 million years ago.</title>
        <authorList>
            <person name="Catania T."/>
        </authorList>
    </citation>
    <scope>NUCLEOTIDE SEQUENCE</scope>
    <source>
        <strain evidence="3">S-188037</strain>
    </source>
</reference>
<proteinExistence type="predicted"/>
<accession>A0AAD4T180</accession>
<gene>
    <name evidence="3" type="ORF">MKW98_009957</name>
</gene>
<feature type="signal peptide" evidence="2">
    <location>
        <begin position="1"/>
        <end position="21"/>
    </location>
</feature>
<dbReference type="AlphaFoldDB" id="A0AAD4T180"/>
<comment type="caution">
    <text evidence="3">The sequence shown here is derived from an EMBL/GenBank/DDBJ whole genome shotgun (WGS) entry which is preliminary data.</text>
</comment>
<evidence type="ECO:0000313" key="3">
    <source>
        <dbReference type="EMBL" id="KAI3935038.1"/>
    </source>
</evidence>
<feature type="region of interest" description="Disordered" evidence="1">
    <location>
        <begin position="25"/>
        <end position="49"/>
    </location>
</feature>
<keyword evidence="2" id="KW-0732">Signal</keyword>
<organism evidence="3 4">
    <name type="scientific">Papaver atlanticum</name>
    <dbReference type="NCBI Taxonomy" id="357466"/>
    <lineage>
        <taxon>Eukaryota</taxon>
        <taxon>Viridiplantae</taxon>
        <taxon>Streptophyta</taxon>
        <taxon>Embryophyta</taxon>
        <taxon>Tracheophyta</taxon>
        <taxon>Spermatophyta</taxon>
        <taxon>Magnoliopsida</taxon>
        <taxon>Ranunculales</taxon>
        <taxon>Papaveraceae</taxon>
        <taxon>Papaveroideae</taxon>
        <taxon>Papaver</taxon>
    </lineage>
</organism>
<evidence type="ECO:0000256" key="1">
    <source>
        <dbReference type="SAM" id="MobiDB-lite"/>
    </source>
</evidence>
<dbReference type="Proteomes" id="UP001202328">
    <property type="component" value="Unassembled WGS sequence"/>
</dbReference>
<sequence length="49" mass="5711">MFFSQLVRLLCSILLLSHVSCAKLGRDYDEPRPIPPSLRRPKRHRGPRP</sequence>
<feature type="compositionally biased region" description="Basic residues" evidence="1">
    <location>
        <begin position="39"/>
        <end position="49"/>
    </location>
</feature>